<dbReference type="InterPro" id="IPR051309">
    <property type="entry name" value="ABCF_ATPase"/>
</dbReference>
<dbReference type="Pfam" id="PF00005">
    <property type="entry name" value="ABC_tran"/>
    <property type="match status" value="2"/>
</dbReference>
<keyword evidence="3" id="KW-0175">Coiled coil</keyword>
<dbReference type="CDD" id="cd03221">
    <property type="entry name" value="ABCF_EF-3"/>
    <property type="match status" value="2"/>
</dbReference>
<evidence type="ECO:0000313" key="5">
    <source>
        <dbReference type="EMBL" id="KKN38304.1"/>
    </source>
</evidence>
<dbReference type="InterPro" id="IPR027417">
    <property type="entry name" value="P-loop_NTPase"/>
</dbReference>
<dbReference type="Pfam" id="PF12848">
    <property type="entry name" value="ABC_tran_Xtn"/>
    <property type="match status" value="1"/>
</dbReference>
<evidence type="ECO:0000259" key="4">
    <source>
        <dbReference type="PROSITE" id="PS50893"/>
    </source>
</evidence>
<organism evidence="5">
    <name type="scientific">marine sediment metagenome</name>
    <dbReference type="NCBI Taxonomy" id="412755"/>
    <lineage>
        <taxon>unclassified sequences</taxon>
        <taxon>metagenomes</taxon>
        <taxon>ecological metagenomes</taxon>
    </lineage>
</organism>
<evidence type="ECO:0000256" key="1">
    <source>
        <dbReference type="ARBA" id="ARBA00022741"/>
    </source>
</evidence>
<dbReference type="GO" id="GO:0005524">
    <property type="term" value="F:ATP binding"/>
    <property type="evidence" value="ECO:0007669"/>
    <property type="project" value="UniProtKB-KW"/>
</dbReference>
<feature type="domain" description="ABC transporter" evidence="4">
    <location>
        <begin position="283"/>
        <end position="499"/>
    </location>
</feature>
<dbReference type="AlphaFoldDB" id="A0A0F9Q782"/>
<dbReference type="SUPFAM" id="SSF52540">
    <property type="entry name" value="P-loop containing nucleoside triphosphate hydrolases"/>
    <property type="match status" value="2"/>
</dbReference>
<feature type="domain" description="ABC transporter" evidence="4">
    <location>
        <begin position="2"/>
        <end position="216"/>
    </location>
</feature>
<comment type="caution">
    <text evidence="5">The sequence shown here is derived from an EMBL/GenBank/DDBJ whole genome shotgun (WGS) entry which is preliminary data.</text>
</comment>
<evidence type="ECO:0000256" key="2">
    <source>
        <dbReference type="ARBA" id="ARBA00022840"/>
    </source>
</evidence>
<dbReference type="PROSITE" id="PS00211">
    <property type="entry name" value="ABC_TRANSPORTER_1"/>
    <property type="match status" value="1"/>
</dbReference>
<dbReference type="Gene3D" id="3.40.50.300">
    <property type="entry name" value="P-loop containing nucleotide triphosphate hydrolases"/>
    <property type="match status" value="2"/>
</dbReference>
<dbReference type="InterPro" id="IPR017871">
    <property type="entry name" value="ABC_transporter-like_CS"/>
</dbReference>
<sequence>MIAVEKLSKSYGKQILFEDISFKINLKDRVGVVGRNGNGKTTLLRMINGEEEFDSGQIIIPKFYRIGYLKQKIDFSEESVISETAKGLPPSEQSQLWKAEKVLSGLGFEKQDFFRNPYDFSAGFQVRINLAKVLLSEANLLLLDEPNNFLDIMSIRWLSQFLKGWTGEIMLITHDRNFMDKVVTHTLGIHRKKVRKLQGNTKKYYTQIAQDEETYEKTRLNDERKLREAELFITRFRAKARLGGLVQSRIKSIEKMEKREKLDKIRSLDFSFKTKSLHSKYVCNVSNISFSFEPQKPLINNFTISIQTKDRILVIGKNGKGKTTLLKLLAGFLEPQSGTISTPLAVSAGYYEQANVHDLSENNTVLEEIASVLPDNDPKQARYICGLMMFEGNNALKRIHVLSGGEKSRVILGKIIAFPTNLLILDEPTNHLDLESSDALLAALDNFAGTVILVTHNEMFLHALSERLIIFQGDEVRVHEGNYQSFLEKIGWQEEAKKVYESKKEYNNLKTFDKRDLRKKRSELYTERSKILKPLEKKINEFELAIETEEAALNKMNNEIIEVTKTKESARIVELSKNIHSSKTKLDFLLNELEEVFTRYEKQKSIIEEKLKELGVV</sequence>
<keyword evidence="1" id="KW-0547">Nucleotide-binding</keyword>
<dbReference type="InterPro" id="IPR003439">
    <property type="entry name" value="ABC_transporter-like_ATP-bd"/>
</dbReference>
<protein>
    <recommendedName>
        <fullName evidence="4">ABC transporter domain-containing protein</fullName>
    </recommendedName>
</protein>
<dbReference type="InterPro" id="IPR003593">
    <property type="entry name" value="AAA+_ATPase"/>
</dbReference>
<accession>A0A0F9Q782</accession>
<dbReference type="SMART" id="SM00382">
    <property type="entry name" value="AAA"/>
    <property type="match status" value="2"/>
</dbReference>
<name>A0A0F9Q782_9ZZZZ</name>
<dbReference type="InterPro" id="IPR032781">
    <property type="entry name" value="ABC_tran_Xtn"/>
</dbReference>
<keyword evidence="2" id="KW-0067">ATP-binding</keyword>
<evidence type="ECO:0000256" key="3">
    <source>
        <dbReference type="SAM" id="Coils"/>
    </source>
</evidence>
<gene>
    <name evidence="5" type="ORF">LCGC14_0754840</name>
</gene>
<dbReference type="EMBL" id="LAZR01001839">
    <property type="protein sequence ID" value="KKN38304.1"/>
    <property type="molecule type" value="Genomic_DNA"/>
</dbReference>
<reference evidence="5" key="1">
    <citation type="journal article" date="2015" name="Nature">
        <title>Complex archaea that bridge the gap between prokaryotes and eukaryotes.</title>
        <authorList>
            <person name="Spang A."/>
            <person name="Saw J.H."/>
            <person name="Jorgensen S.L."/>
            <person name="Zaremba-Niedzwiedzka K."/>
            <person name="Martijn J."/>
            <person name="Lind A.E."/>
            <person name="van Eijk R."/>
            <person name="Schleper C."/>
            <person name="Guy L."/>
            <person name="Ettema T.J."/>
        </authorList>
    </citation>
    <scope>NUCLEOTIDE SEQUENCE</scope>
</reference>
<dbReference type="GO" id="GO:0016887">
    <property type="term" value="F:ATP hydrolysis activity"/>
    <property type="evidence" value="ECO:0007669"/>
    <property type="project" value="InterPro"/>
</dbReference>
<dbReference type="PANTHER" id="PTHR42855:SF2">
    <property type="entry name" value="DRUG RESISTANCE ABC TRANSPORTER,ATP-BINDING PROTEIN"/>
    <property type="match status" value="1"/>
</dbReference>
<dbReference type="PROSITE" id="PS50893">
    <property type="entry name" value="ABC_TRANSPORTER_2"/>
    <property type="match status" value="2"/>
</dbReference>
<feature type="coiled-coil region" evidence="3">
    <location>
        <begin position="532"/>
        <end position="566"/>
    </location>
</feature>
<dbReference type="PANTHER" id="PTHR42855">
    <property type="entry name" value="ABC TRANSPORTER ATP-BINDING SUBUNIT"/>
    <property type="match status" value="1"/>
</dbReference>
<proteinExistence type="predicted"/>